<dbReference type="AlphaFoldDB" id="A0A2U2HBY4"/>
<accession>A0A2U2HBY4</accession>
<proteinExistence type="predicted"/>
<gene>
    <name evidence="2" type="ORF">C7C56_026350</name>
</gene>
<comment type="caution">
    <text evidence="2">The sequence shown here is derived from an EMBL/GenBank/DDBJ whole genome shotgun (WGS) entry which is preliminary data.</text>
</comment>
<keyword evidence="1" id="KW-1133">Transmembrane helix</keyword>
<keyword evidence="1" id="KW-0472">Membrane</keyword>
<evidence type="ECO:0000313" key="3">
    <source>
        <dbReference type="Proteomes" id="UP000241421"/>
    </source>
</evidence>
<evidence type="ECO:0000256" key="1">
    <source>
        <dbReference type="SAM" id="Phobius"/>
    </source>
</evidence>
<dbReference type="Proteomes" id="UP000241421">
    <property type="component" value="Unassembled WGS sequence"/>
</dbReference>
<dbReference type="OrthoDB" id="8745433at2"/>
<reference evidence="2 3" key="1">
    <citation type="submission" date="2018-04" db="EMBL/GenBank/DDBJ databases">
        <title>Massilia violaceinigra sp. nov., a novel purple-pigmented bacterium isolated from Tianshan glacier, Xinjiang, China.</title>
        <authorList>
            <person name="Wang H."/>
        </authorList>
    </citation>
    <scope>NUCLEOTIDE SEQUENCE [LARGE SCALE GENOMIC DNA]</scope>
    <source>
        <strain evidence="2 3">B448-2</strain>
    </source>
</reference>
<protein>
    <submittedName>
        <fullName evidence="2">Uncharacterized protein</fullName>
    </submittedName>
</protein>
<name>A0A2U2HBY4_9BURK</name>
<feature type="transmembrane region" description="Helical" evidence="1">
    <location>
        <begin position="31"/>
        <end position="50"/>
    </location>
</feature>
<dbReference type="EMBL" id="PXWF02000325">
    <property type="protein sequence ID" value="PWF40363.1"/>
    <property type="molecule type" value="Genomic_DNA"/>
</dbReference>
<feature type="transmembrane region" description="Helical" evidence="1">
    <location>
        <begin position="152"/>
        <end position="174"/>
    </location>
</feature>
<sequence length="307" mass="33104">MNKKRLALLALALVVVGLGLFIRHKAKGGDPFWIAAGWLLTAVVVLRVGLALRRGLKLFRAQTAAEGVTLQGIDKLTTSAMPPWMRSYYTIEKKVYGGFWRALTRKPLAAAPGFTVANGPRGTLVRVGLLLGIAVLLCAPSGFGHLVPETRLGLLAGVLYYGPVLYALVWVIGMRRVLRESAHRVTADAVELDLGVRASATVAAARIVRCGALLVPLAQYRAMHQIDSNQVWTVAPLEKANVLISLDAVAALETVWFGYPKTVNTQHIALYVDEPHAFVDALSALIPAGADERGMQNCMDFGPALHI</sequence>
<evidence type="ECO:0000313" key="2">
    <source>
        <dbReference type="EMBL" id="PWF40363.1"/>
    </source>
</evidence>
<dbReference type="RefSeq" id="WP_106760312.1">
    <property type="nucleotide sequence ID" value="NZ_PXWF02000325.1"/>
</dbReference>
<feature type="transmembrane region" description="Helical" evidence="1">
    <location>
        <begin position="127"/>
        <end position="146"/>
    </location>
</feature>
<keyword evidence="3" id="KW-1185">Reference proteome</keyword>
<organism evidence="2 3">
    <name type="scientific">Massilia glaciei</name>
    <dbReference type="NCBI Taxonomy" id="1524097"/>
    <lineage>
        <taxon>Bacteria</taxon>
        <taxon>Pseudomonadati</taxon>
        <taxon>Pseudomonadota</taxon>
        <taxon>Betaproteobacteria</taxon>
        <taxon>Burkholderiales</taxon>
        <taxon>Oxalobacteraceae</taxon>
        <taxon>Telluria group</taxon>
        <taxon>Massilia</taxon>
    </lineage>
</organism>
<keyword evidence="1" id="KW-0812">Transmembrane</keyword>